<name>K1TSP7_9ZZZZ</name>
<evidence type="ECO:0000313" key="1">
    <source>
        <dbReference type="EMBL" id="EKC69210.1"/>
    </source>
</evidence>
<feature type="non-terminal residue" evidence="1">
    <location>
        <position position="1"/>
    </location>
</feature>
<reference evidence="1" key="1">
    <citation type="journal article" date="2013" name="Environ. Microbiol.">
        <title>Microbiota from the distal guts of lean and obese adolescents exhibit partial functional redundancy besides clear differences in community structure.</title>
        <authorList>
            <person name="Ferrer M."/>
            <person name="Ruiz A."/>
            <person name="Lanza F."/>
            <person name="Haange S.B."/>
            <person name="Oberbach A."/>
            <person name="Till H."/>
            <person name="Bargiela R."/>
            <person name="Campoy C."/>
            <person name="Segura M.T."/>
            <person name="Richter M."/>
            <person name="von Bergen M."/>
            <person name="Seifert J."/>
            <person name="Suarez A."/>
        </authorList>
    </citation>
    <scope>NUCLEOTIDE SEQUENCE</scope>
</reference>
<gene>
    <name evidence="1" type="ORF">OBE_04521</name>
</gene>
<comment type="caution">
    <text evidence="1">The sequence shown here is derived from an EMBL/GenBank/DDBJ whole genome shotgun (WGS) entry which is preliminary data.</text>
</comment>
<sequence length="144" mass="16753">IVKADNIEKIHIYNDNVWICDQTEGIICYNTNTKTSRTLNDNSQSSFIQKDIRDIIQIDKTTFIIATWSSLSAIRFETDNYLQSPFHIIDLTQHDSYYTPILKNRITDIHFDKSNNVLWVGTFGRGLLKLNLKGNDIKPYPVER</sequence>
<dbReference type="InterPro" id="IPR015943">
    <property type="entry name" value="WD40/YVTN_repeat-like_dom_sf"/>
</dbReference>
<dbReference type="EMBL" id="AJWZ01003080">
    <property type="protein sequence ID" value="EKC69210.1"/>
    <property type="molecule type" value="Genomic_DNA"/>
</dbReference>
<proteinExistence type="predicted"/>
<dbReference type="SUPFAM" id="SSF63829">
    <property type="entry name" value="Calcium-dependent phosphotriesterase"/>
    <property type="match status" value="1"/>
</dbReference>
<dbReference type="Gene3D" id="2.130.10.10">
    <property type="entry name" value="YVTN repeat-like/Quinoprotein amine dehydrogenase"/>
    <property type="match status" value="1"/>
</dbReference>
<accession>K1TSP7</accession>
<dbReference type="AlphaFoldDB" id="K1TSP7"/>
<protein>
    <submittedName>
        <fullName evidence="1">Response regulator receiver domain protein</fullName>
    </submittedName>
</protein>
<organism evidence="1">
    <name type="scientific">human gut metagenome</name>
    <dbReference type="NCBI Taxonomy" id="408170"/>
    <lineage>
        <taxon>unclassified sequences</taxon>
        <taxon>metagenomes</taxon>
        <taxon>organismal metagenomes</taxon>
    </lineage>
</organism>